<dbReference type="EMBL" id="LCMS01000004">
    <property type="protein sequence ID" value="KKU41407.1"/>
    <property type="molecule type" value="Genomic_DNA"/>
</dbReference>
<dbReference type="AlphaFoldDB" id="A0A0G1Q9A6"/>
<reference evidence="1 2" key="1">
    <citation type="journal article" date="2015" name="Nature">
        <title>rRNA introns, odd ribosomes, and small enigmatic genomes across a large radiation of phyla.</title>
        <authorList>
            <person name="Brown C.T."/>
            <person name="Hug L.A."/>
            <person name="Thomas B.C."/>
            <person name="Sharon I."/>
            <person name="Castelle C.J."/>
            <person name="Singh A."/>
            <person name="Wilkins M.J."/>
            <person name="Williams K.H."/>
            <person name="Banfield J.F."/>
        </authorList>
    </citation>
    <scope>NUCLEOTIDE SEQUENCE [LARGE SCALE GENOMIC DNA]</scope>
</reference>
<comment type="caution">
    <text evidence="1">The sequence shown here is derived from an EMBL/GenBank/DDBJ whole genome shotgun (WGS) entry which is preliminary data.</text>
</comment>
<accession>A0A0G1Q9A6</accession>
<name>A0A0G1Q9A6_9BACT</name>
<evidence type="ECO:0000313" key="2">
    <source>
        <dbReference type="Proteomes" id="UP000034795"/>
    </source>
</evidence>
<sequence>MTRMSLYGHLVETGSPYRPCAFFAYAKRLPRGFYALTSVNAVLSPNRSLAQIRIAVEHLYHSMGKRDEKRKEGEEKITDGFGTIFTIYNNFKKANHLLSKAEI</sequence>
<evidence type="ECO:0000313" key="1">
    <source>
        <dbReference type="EMBL" id="KKU41407.1"/>
    </source>
</evidence>
<dbReference type="STRING" id="1618994.UX57_C0004G0111"/>
<dbReference type="Proteomes" id="UP000034795">
    <property type="component" value="Unassembled WGS sequence"/>
</dbReference>
<protein>
    <submittedName>
        <fullName evidence="1">Uncharacterized protein</fullName>
    </submittedName>
</protein>
<proteinExistence type="predicted"/>
<organism evidence="1 2">
    <name type="scientific">Candidatus Uhrbacteria bacterium GW2011_GWE2_46_68</name>
    <dbReference type="NCBI Taxonomy" id="1618994"/>
    <lineage>
        <taxon>Bacteria</taxon>
        <taxon>Candidatus Uhriibacteriota</taxon>
    </lineage>
</organism>
<gene>
    <name evidence="1" type="ORF">UX57_C0004G0111</name>
</gene>